<dbReference type="EMBL" id="JAUIZM010000034">
    <property type="protein sequence ID" value="KAK1351483.1"/>
    <property type="molecule type" value="Genomic_DNA"/>
</dbReference>
<dbReference type="Proteomes" id="UP001237642">
    <property type="component" value="Unassembled WGS sequence"/>
</dbReference>
<keyword evidence="1" id="KW-1133">Transmembrane helix</keyword>
<comment type="caution">
    <text evidence="2">The sequence shown here is derived from an EMBL/GenBank/DDBJ whole genome shotgun (WGS) entry which is preliminary data.</text>
</comment>
<feature type="transmembrane region" description="Helical" evidence="1">
    <location>
        <begin position="82"/>
        <end position="100"/>
    </location>
</feature>
<evidence type="ECO:0000256" key="1">
    <source>
        <dbReference type="SAM" id="Phobius"/>
    </source>
</evidence>
<keyword evidence="1" id="KW-0812">Transmembrane</keyword>
<organism evidence="2 3">
    <name type="scientific">Heracleum sosnowskyi</name>
    <dbReference type="NCBI Taxonomy" id="360622"/>
    <lineage>
        <taxon>Eukaryota</taxon>
        <taxon>Viridiplantae</taxon>
        <taxon>Streptophyta</taxon>
        <taxon>Embryophyta</taxon>
        <taxon>Tracheophyta</taxon>
        <taxon>Spermatophyta</taxon>
        <taxon>Magnoliopsida</taxon>
        <taxon>eudicotyledons</taxon>
        <taxon>Gunneridae</taxon>
        <taxon>Pentapetalae</taxon>
        <taxon>asterids</taxon>
        <taxon>campanulids</taxon>
        <taxon>Apiales</taxon>
        <taxon>Apiaceae</taxon>
        <taxon>Apioideae</taxon>
        <taxon>apioid superclade</taxon>
        <taxon>Tordylieae</taxon>
        <taxon>Tordyliinae</taxon>
        <taxon>Heracleum</taxon>
    </lineage>
</organism>
<protein>
    <submittedName>
        <fullName evidence="2">Uncharacterized protein</fullName>
    </submittedName>
</protein>
<reference evidence="2" key="2">
    <citation type="submission" date="2023-05" db="EMBL/GenBank/DDBJ databases">
        <authorList>
            <person name="Schelkunov M.I."/>
        </authorList>
    </citation>
    <scope>NUCLEOTIDE SEQUENCE</scope>
    <source>
        <strain evidence="2">Hsosn_3</strain>
        <tissue evidence="2">Leaf</tissue>
    </source>
</reference>
<gene>
    <name evidence="2" type="ORF">POM88_054320</name>
</gene>
<name>A0AAD8LX03_9APIA</name>
<feature type="transmembrane region" description="Helical" evidence="1">
    <location>
        <begin position="50"/>
        <end position="70"/>
    </location>
</feature>
<keyword evidence="3" id="KW-1185">Reference proteome</keyword>
<sequence length="212" mass="24209">MAEIEAETEQPEDEIVQLEAGRRGEIAQWESDMKDLEDRETKLIEEFKKVVSSLYVLLVYVLAMVLGLLSSDLCDPHRLANVVAIVCFLTAMGFAIYFAYRQLKCLRAKTPDLIDERARLRTTYVEHMSSYIVVLQTMNHVLLQKMSNYKPKNFFYTRFLLIIIICGFLSAIIILVAAYHVLWDSKAVSLEPVADHVPFSPCVPSLRPCADM</sequence>
<proteinExistence type="predicted"/>
<dbReference type="AlphaFoldDB" id="A0AAD8LX03"/>
<evidence type="ECO:0000313" key="3">
    <source>
        <dbReference type="Proteomes" id="UP001237642"/>
    </source>
</evidence>
<evidence type="ECO:0000313" key="2">
    <source>
        <dbReference type="EMBL" id="KAK1351483.1"/>
    </source>
</evidence>
<reference evidence="2" key="1">
    <citation type="submission" date="2023-02" db="EMBL/GenBank/DDBJ databases">
        <title>Genome of toxic invasive species Heracleum sosnowskyi carries increased number of genes despite the absence of recent whole-genome duplications.</title>
        <authorList>
            <person name="Schelkunov M."/>
            <person name="Shtratnikova V."/>
            <person name="Makarenko M."/>
            <person name="Klepikova A."/>
            <person name="Omelchenko D."/>
            <person name="Novikova G."/>
            <person name="Obukhova E."/>
            <person name="Bogdanov V."/>
            <person name="Penin A."/>
            <person name="Logacheva M."/>
        </authorList>
    </citation>
    <scope>NUCLEOTIDE SEQUENCE</scope>
    <source>
        <strain evidence="2">Hsosn_3</strain>
        <tissue evidence="2">Leaf</tissue>
    </source>
</reference>
<keyword evidence="1" id="KW-0472">Membrane</keyword>
<accession>A0AAD8LX03</accession>
<feature type="transmembrane region" description="Helical" evidence="1">
    <location>
        <begin position="155"/>
        <end position="182"/>
    </location>
</feature>